<organism evidence="1 2">
    <name type="scientific">Denitrobaculum tricleocarpae</name>
    <dbReference type="NCBI Taxonomy" id="2591009"/>
    <lineage>
        <taxon>Bacteria</taxon>
        <taxon>Pseudomonadati</taxon>
        <taxon>Pseudomonadota</taxon>
        <taxon>Alphaproteobacteria</taxon>
        <taxon>Rhodospirillales</taxon>
        <taxon>Rhodospirillaceae</taxon>
        <taxon>Denitrobaculum</taxon>
    </lineage>
</organism>
<dbReference type="Proteomes" id="UP000315252">
    <property type="component" value="Unassembled WGS sequence"/>
</dbReference>
<keyword evidence="2" id="KW-1185">Reference proteome</keyword>
<dbReference type="OrthoDB" id="9816064at2"/>
<protein>
    <submittedName>
        <fullName evidence="1">Asp/Glu racemase</fullName>
    </submittedName>
</protein>
<reference evidence="1 2" key="1">
    <citation type="submission" date="2019-06" db="EMBL/GenBank/DDBJ databases">
        <title>Whole genome sequence for Rhodospirillaceae sp. R148.</title>
        <authorList>
            <person name="Wang G."/>
        </authorList>
    </citation>
    <scope>NUCLEOTIDE SEQUENCE [LARGE SCALE GENOMIC DNA]</scope>
    <source>
        <strain evidence="1 2">R148</strain>
    </source>
</reference>
<dbReference type="Gene3D" id="3.40.50.12500">
    <property type="match status" value="1"/>
</dbReference>
<name>A0A545TRC2_9PROT</name>
<proteinExistence type="predicted"/>
<dbReference type="PANTHER" id="PTHR40267">
    <property type="entry name" value="BLR3294 PROTEIN"/>
    <property type="match status" value="1"/>
</dbReference>
<comment type="caution">
    <text evidence="1">The sequence shown here is derived from an EMBL/GenBank/DDBJ whole genome shotgun (WGS) entry which is preliminary data.</text>
</comment>
<evidence type="ECO:0000313" key="1">
    <source>
        <dbReference type="EMBL" id="TQV79764.1"/>
    </source>
</evidence>
<dbReference type="AlphaFoldDB" id="A0A545TRC2"/>
<dbReference type="InterPro" id="IPR026286">
    <property type="entry name" value="MaiA/AMDase"/>
</dbReference>
<sequence length="270" mass="28569">MTALEAAAAPDLPLTFETDAGIGYRAKLGLIVLETDQTIEPELRDLLGLEGVALYHSRIPSDREVTPETLARMEANLPAASRLLPAAAALDVVGYGCTSGTTIIGEEKVAQAVRAGLEANGGKRAGGTAVTNPLTAVKAALRALEAVRIGFITPYLPDVTDAMRRHLEQQGIVIMQMASFNQSEEEVVARITPASIRDAILSVGRGEDCDAVFVSCTNLRVLPVIAEAEAELGKAVISSNLALAWHMLRLAGIADSPPGRGRLFETTMTR</sequence>
<dbReference type="InterPro" id="IPR053714">
    <property type="entry name" value="Iso_Racemase_Enz_sf"/>
</dbReference>
<accession>A0A545TRC2</accession>
<dbReference type="Pfam" id="PF17645">
    <property type="entry name" value="Amdase"/>
    <property type="match status" value="1"/>
</dbReference>
<dbReference type="EMBL" id="VHSH01000004">
    <property type="protein sequence ID" value="TQV79764.1"/>
    <property type="molecule type" value="Genomic_DNA"/>
</dbReference>
<dbReference type="PIRSF" id="PIRSF015736">
    <property type="entry name" value="MI"/>
    <property type="match status" value="1"/>
</dbReference>
<dbReference type="RefSeq" id="WP_142896944.1">
    <property type="nucleotide sequence ID" value="NZ_ML660055.1"/>
</dbReference>
<evidence type="ECO:0000313" key="2">
    <source>
        <dbReference type="Proteomes" id="UP000315252"/>
    </source>
</evidence>
<dbReference type="PANTHER" id="PTHR40267:SF1">
    <property type="entry name" value="BLR3294 PROTEIN"/>
    <property type="match status" value="1"/>
</dbReference>
<gene>
    <name evidence="1" type="ORF">FKG95_13765</name>
</gene>